<keyword evidence="4" id="KW-0210">Decarboxylase</keyword>
<evidence type="ECO:0000256" key="6">
    <source>
        <dbReference type="ARBA" id="ARBA00022989"/>
    </source>
</evidence>
<dbReference type="InterPro" id="IPR001509">
    <property type="entry name" value="Epimerase_deHydtase"/>
</dbReference>
<sequence length="390" mass="42108">MLRSPTGTLLTPEVAVTQSPSNGTNRRTPHPAPEKRGTTLHTVVSGGAGFLGSHLCEALLDRGDSVTCVDNLVTGREGNLSHLRQNPHFSFVRVDVTDREAINLALSGLRVDAVAHLASAASPPDYHRIPLETLRVGSRGTENMLELANGHGARFILASTSEVYGDPQVHPQREDYWGNVNPTGPRSVYDEAKRYAEAVTSAYGRTRGTNVGIARIFNTYGPRMRAIDGRVVTSFIAQALNGDALSIYGDGSQTRSFCYVDDLIRGLIALLDSSHSGPINIGNPSERTVASLAELIVALSGSDSDIEYFPLPTDDPTRRKPNIDLAMSALEWMPRVGILQGLKQTIAWFAGRPDEVRDAAPFLVGAQPDGQVDIDRSDNSLERLYAEPAA</sequence>
<evidence type="ECO:0000256" key="12">
    <source>
        <dbReference type="ARBA" id="ARBA00037859"/>
    </source>
</evidence>
<keyword evidence="3" id="KW-0812">Transmembrane</keyword>
<evidence type="ECO:0000256" key="3">
    <source>
        <dbReference type="ARBA" id="ARBA00022692"/>
    </source>
</evidence>
<evidence type="ECO:0000256" key="2">
    <source>
        <dbReference type="ARBA" id="ARBA00004323"/>
    </source>
</evidence>
<dbReference type="Gene3D" id="3.40.50.720">
    <property type="entry name" value="NAD(P)-binding Rossmann-like Domain"/>
    <property type="match status" value="1"/>
</dbReference>
<evidence type="ECO:0000259" key="14">
    <source>
        <dbReference type="Pfam" id="PF01370"/>
    </source>
</evidence>
<evidence type="ECO:0000256" key="4">
    <source>
        <dbReference type="ARBA" id="ARBA00022793"/>
    </source>
</evidence>
<feature type="region of interest" description="Disordered" evidence="13">
    <location>
        <begin position="1"/>
        <end position="37"/>
    </location>
</feature>
<feature type="domain" description="NAD-dependent epimerase/dehydratase" evidence="14">
    <location>
        <begin position="43"/>
        <end position="282"/>
    </location>
</feature>
<dbReference type="AlphaFoldDB" id="A0A4R8V3L8"/>
<dbReference type="GO" id="GO:0048040">
    <property type="term" value="F:UDP-glucuronate decarboxylase activity"/>
    <property type="evidence" value="ECO:0007669"/>
    <property type="project" value="TreeGrafter"/>
</dbReference>
<dbReference type="InterPro" id="IPR036291">
    <property type="entry name" value="NAD(P)-bd_dom_sf"/>
</dbReference>
<comment type="caution">
    <text evidence="15">The sequence shown here is derived from an EMBL/GenBank/DDBJ whole genome shotgun (WGS) entry which is preliminary data.</text>
</comment>
<dbReference type="GO" id="GO:0042732">
    <property type="term" value="P:D-xylose metabolic process"/>
    <property type="evidence" value="ECO:0007669"/>
    <property type="project" value="InterPro"/>
</dbReference>
<dbReference type="FunFam" id="3.40.50.720:FF:000065">
    <property type="entry name" value="UDP-glucuronic acid decarboxylase 1"/>
    <property type="match status" value="1"/>
</dbReference>
<keyword evidence="10" id="KW-0325">Glycoprotein</keyword>
<dbReference type="PANTHER" id="PTHR43078:SF6">
    <property type="entry name" value="UDP-GLUCURONIC ACID DECARBOXYLASE 1"/>
    <property type="match status" value="1"/>
</dbReference>
<feature type="compositionally biased region" description="Polar residues" evidence="13">
    <location>
        <begin position="16"/>
        <end position="26"/>
    </location>
</feature>
<keyword evidence="9" id="KW-0472">Membrane</keyword>
<dbReference type="GO" id="GO:0070403">
    <property type="term" value="F:NAD+ binding"/>
    <property type="evidence" value="ECO:0007669"/>
    <property type="project" value="InterPro"/>
</dbReference>
<dbReference type="Pfam" id="PF01370">
    <property type="entry name" value="Epimerase"/>
    <property type="match status" value="1"/>
</dbReference>
<comment type="cofactor">
    <cofactor evidence="1">
        <name>NAD(+)</name>
        <dbReference type="ChEBI" id="CHEBI:57540"/>
    </cofactor>
</comment>
<evidence type="ECO:0000313" key="15">
    <source>
        <dbReference type="EMBL" id="TFB76408.1"/>
    </source>
</evidence>
<keyword evidence="5" id="KW-0735">Signal-anchor</keyword>
<evidence type="ECO:0000313" key="16">
    <source>
        <dbReference type="Proteomes" id="UP000298173"/>
    </source>
</evidence>
<keyword evidence="8" id="KW-0333">Golgi apparatus</keyword>
<keyword evidence="16" id="KW-1185">Reference proteome</keyword>
<keyword evidence="7" id="KW-0520">NAD</keyword>
<evidence type="ECO:0000256" key="5">
    <source>
        <dbReference type="ARBA" id="ARBA00022968"/>
    </source>
</evidence>
<evidence type="ECO:0000256" key="9">
    <source>
        <dbReference type="ARBA" id="ARBA00023136"/>
    </source>
</evidence>
<evidence type="ECO:0000256" key="13">
    <source>
        <dbReference type="SAM" id="MobiDB-lite"/>
    </source>
</evidence>
<comment type="subcellular location">
    <subcellularLocation>
        <location evidence="2">Golgi apparatus membrane</location>
        <topology evidence="2">Single-pass type II membrane protein</topology>
    </subcellularLocation>
    <subcellularLocation>
        <location evidence="12">Golgi apparatus</location>
        <location evidence="12">Golgi stack membrane</location>
    </subcellularLocation>
</comment>
<dbReference type="Proteomes" id="UP000298173">
    <property type="component" value="Unassembled WGS sequence"/>
</dbReference>
<keyword evidence="11" id="KW-0456">Lyase</keyword>
<dbReference type="UniPathway" id="UPA00796">
    <property type="reaction ID" value="UER00771"/>
</dbReference>
<dbReference type="SUPFAM" id="SSF51735">
    <property type="entry name" value="NAD(P)-binding Rossmann-fold domains"/>
    <property type="match status" value="1"/>
</dbReference>
<evidence type="ECO:0000256" key="1">
    <source>
        <dbReference type="ARBA" id="ARBA00001911"/>
    </source>
</evidence>
<evidence type="ECO:0000256" key="7">
    <source>
        <dbReference type="ARBA" id="ARBA00023027"/>
    </source>
</evidence>
<dbReference type="InterPro" id="IPR044516">
    <property type="entry name" value="UXS-like"/>
</dbReference>
<name>A0A4R8V3L8_9MICO</name>
<evidence type="ECO:0000256" key="10">
    <source>
        <dbReference type="ARBA" id="ARBA00023180"/>
    </source>
</evidence>
<accession>A0A4R8V3L8</accession>
<dbReference type="GO" id="GO:0005737">
    <property type="term" value="C:cytoplasm"/>
    <property type="evidence" value="ECO:0007669"/>
    <property type="project" value="TreeGrafter"/>
</dbReference>
<dbReference type="PANTHER" id="PTHR43078">
    <property type="entry name" value="UDP-GLUCURONIC ACID DECARBOXYLASE-RELATED"/>
    <property type="match status" value="1"/>
</dbReference>
<dbReference type="GO" id="GO:0033320">
    <property type="term" value="P:UDP-D-xylose biosynthetic process"/>
    <property type="evidence" value="ECO:0007669"/>
    <property type="project" value="UniProtKB-UniPathway"/>
</dbReference>
<keyword evidence="6" id="KW-1133">Transmembrane helix</keyword>
<gene>
    <name evidence="15" type="ORF">E3O06_03345</name>
</gene>
<organism evidence="15 16">
    <name type="scientific">Cryobacterium glaciale</name>
    <dbReference type="NCBI Taxonomy" id="1259145"/>
    <lineage>
        <taxon>Bacteria</taxon>
        <taxon>Bacillati</taxon>
        <taxon>Actinomycetota</taxon>
        <taxon>Actinomycetes</taxon>
        <taxon>Micrococcales</taxon>
        <taxon>Microbacteriaceae</taxon>
        <taxon>Cryobacterium</taxon>
    </lineage>
</organism>
<reference evidence="15 16" key="1">
    <citation type="submission" date="2019-03" db="EMBL/GenBank/DDBJ databases">
        <title>Genomics of glacier-inhabiting Cryobacterium strains.</title>
        <authorList>
            <person name="Liu Q."/>
            <person name="Xin Y.-H."/>
        </authorList>
    </citation>
    <scope>NUCLEOTIDE SEQUENCE [LARGE SCALE GENOMIC DNA]</scope>
    <source>
        <strain evidence="15 16">HLT2-23</strain>
    </source>
</reference>
<protein>
    <submittedName>
        <fullName evidence="15">NAD-dependent epimerase/dehydratase family protein</fullName>
    </submittedName>
</protein>
<evidence type="ECO:0000256" key="8">
    <source>
        <dbReference type="ARBA" id="ARBA00023034"/>
    </source>
</evidence>
<dbReference type="OrthoDB" id="9801785at2"/>
<proteinExistence type="predicted"/>
<evidence type="ECO:0000256" key="11">
    <source>
        <dbReference type="ARBA" id="ARBA00023239"/>
    </source>
</evidence>
<dbReference type="EMBL" id="SOEY01000006">
    <property type="protein sequence ID" value="TFB76408.1"/>
    <property type="molecule type" value="Genomic_DNA"/>
</dbReference>